<feature type="compositionally biased region" description="Basic and acidic residues" evidence="1">
    <location>
        <begin position="310"/>
        <end position="334"/>
    </location>
</feature>
<reference evidence="2" key="1">
    <citation type="submission" date="2020-02" db="EMBL/GenBank/DDBJ databases">
        <authorList>
            <person name="Scholz U."/>
            <person name="Mascher M."/>
            <person name="Fiebig A."/>
        </authorList>
    </citation>
    <scope>NUCLEOTIDE SEQUENCE</scope>
</reference>
<name>A0A7I8L0A5_SPIIN</name>
<dbReference type="PANTHER" id="PTHR31718:SF31">
    <property type="entry name" value="OS01G0172800 PROTEIN"/>
    <property type="match status" value="1"/>
</dbReference>
<dbReference type="Pfam" id="PF06232">
    <property type="entry name" value="ATS3"/>
    <property type="match status" value="1"/>
</dbReference>
<dbReference type="Proteomes" id="UP000663760">
    <property type="component" value="Chromosome 9"/>
</dbReference>
<proteinExistence type="predicted"/>
<dbReference type="PANTHER" id="PTHR31718">
    <property type="entry name" value="PLAT DOMAIN-CONTAINING PROTEIN"/>
    <property type="match status" value="1"/>
</dbReference>
<dbReference type="OrthoDB" id="817978at2759"/>
<evidence type="ECO:0000313" key="3">
    <source>
        <dbReference type="Proteomes" id="UP000663760"/>
    </source>
</evidence>
<dbReference type="InterPro" id="IPR010417">
    <property type="entry name" value="Embryo-specific_ATS3"/>
</dbReference>
<protein>
    <submittedName>
        <fullName evidence="2">Uncharacterized protein</fullName>
    </submittedName>
</protein>
<keyword evidence="3" id="KW-1185">Reference proteome</keyword>
<dbReference type="SUPFAM" id="SSF49723">
    <property type="entry name" value="Lipase/lipooxygenase domain (PLAT/LH2 domain)"/>
    <property type="match status" value="1"/>
</dbReference>
<evidence type="ECO:0000313" key="2">
    <source>
        <dbReference type="EMBL" id="CAA7403192.1"/>
    </source>
</evidence>
<dbReference type="AlphaFoldDB" id="A0A7I8L0A5"/>
<dbReference type="InterPro" id="IPR036392">
    <property type="entry name" value="PLAT/LH2_dom_sf"/>
</dbReference>
<dbReference type="CDD" id="cd00113">
    <property type="entry name" value="PLAT"/>
    <property type="match status" value="1"/>
</dbReference>
<dbReference type="EMBL" id="LR746272">
    <property type="protein sequence ID" value="CAA7403192.1"/>
    <property type="molecule type" value="Genomic_DNA"/>
</dbReference>
<evidence type="ECO:0000256" key="1">
    <source>
        <dbReference type="SAM" id="MobiDB-lite"/>
    </source>
</evidence>
<feature type="region of interest" description="Disordered" evidence="1">
    <location>
        <begin position="1"/>
        <end position="40"/>
    </location>
</feature>
<accession>A0A7I8L0A5</accession>
<gene>
    <name evidence="2" type="ORF">SI8410_09013870</name>
</gene>
<feature type="region of interest" description="Disordered" evidence="1">
    <location>
        <begin position="310"/>
        <end position="336"/>
    </location>
</feature>
<sequence>MNNLSHEGQRDLPLASPRATIDVNPSSSIYSGEPEGGRERATTVMVKTIGREKRGEERVEEERGRWWTDSLLLDATNITALPPTLNSNLTTPLASNSSPKAQVPNPTVSLSLSLGVSQELNPNPFVNPNPVLSLSLSLSVSEELKANPFDLTLFPFPLLEEGAEPRQVKHRERRVEAKQHLKEDVSKAKSGSFIRGKCPYTVRIKTSCSSPPVYAARLDDPASGTFERCSVDTFRVVGPCGGRPCFLYLRRSGRDGWIPEYARIFYQPGDTHTAVTFAYEASLPDGVWYGFNLCHDGAGAALHRDTAVRPSRAKVDDNGGRDEDDKGDKGDPTIKMKTKVSGSVKTVFIKM</sequence>
<organism evidence="2 3">
    <name type="scientific">Spirodela intermedia</name>
    <name type="common">Intermediate duckweed</name>
    <dbReference type="NCBI Taxonomy" id="51605"/>
    <lineage>
        <taxon>Eukaryota</taxon>
        <taxon>Viridiplantae</taxon>
        <taxon>Streptophyta</taxon>
        <taxon>Embryophyta</taxon>
        <taxon>Tracheophyta</taxon>
        <taxon>Spermatophyta</taxon>
        <taxon>Magnoliopsida</taxon>
        <taxon>Liliopsida</taxon>
        <taxon>Araceae</taxon>
        <taxon>Lemnoideae</taxon>
        <taxon>Spirodela</taxon>
    </lineage>
</organism>